<feature type="transmembrane region" description="Helical" evidence="7">
    <location>
        <begin position="314"/>
        <end position="338"/>
    </location>
</feature>
<dbReference type="PANTHER" id="PTHR30250:SF11">
    <property type="entry name" value="O-ANTIGEN TRANSPORTER-RELATED"/>
    <property type="match status" value="1"/>
</dbReference>
<protein>
    <submittedName>
        <fullName evidence="8">Polysaccharide biosynthesis protein</fullName>
    </submittedName>
</protein>
<dbReference type="Proteomes" id="UP000273044">
    <property type="component" value="Chromosome"/>
</dbReference>
<keyword evidence="5 7" id="KW-0472">Membrane</keyword>
<evidence type="ECO:0000313" key="8">
    <source>
        <dbReference type="EMBL" id="VEH71589.1"/>
    </source>
</evidence>
<evidence type="ECO:0000256" key="2">
    <source>
        <dbReference type="ARBA" id="ARBA00022475"/>
    </source>
</evidence>
<feature type="transmembrane region" description="Helical" evidence="7">
    <location>
        <begin position="135"/>
        <end position="158"/>
    </location>
</feature>
<evidence type="ECO:0000256" key="7">
    <source>
        <dbReference type="SAM" id="Phobius"/>
    </source>
</evidence>
<dbReference type="Pfam" id="PF01943">
    <property type="entry name" value="Polysacc_synt"/>
    <property type="match status" value="1"/>
</dbReference>
<feature type="transmembrane region" description="Helical" evidence="7">
    <location>
        <begin position="462"/>
        <end position="482"/>
    </location>
</feature>
<comment type="subcellular location">
    <subcellularLocation>
        <location evidence="1">Cell membrane</location>
        <topology evidence="1">Multi-pass membrane protein</topology>
    </subcellularLocation>
</comment>
<feature type="transmembrane region" description="Helical" evidence="7">
    <location>
        <begin position="436"/>
        <end position="456"/>
    </location>
</feature>
<feature type="transmembrane region" description="Helical" evidence="7">
    <location>
        <begin position="381"/>
        <end position="403"/>
    </location>
</feature>
<feature type="transmembrane region" description="Helical" evidence="7">
    <location>
        <begin position="237"/>
        <end position="259"/>
    </location>
</feature>
<feature type="transmembrane region" description="Helical" evidence="7">
    <location>
        <begin position="36"/>
        <end position="57"/>
    </location>
</feature>
<feature type="transmembrane region" description="Helical" evidence="7">
    <location>
        <begin position="198"/>
        <end position="217"/>
    </location>
</feature>
<dbReference type="InterPro" id="IPR002797">
    <property type="entry name" value="Polysacc_synth"/>
</dbReference>
<gene>
    <name evidence="8" type="ORF">NCTC12967_02915</name>
</gene>
<evidence type="ECO:0000256" key="3">
    <source>
        <dbReference type="ARBA" id="ARBA00022692"/>
    </source>
</evidence>
<feature type="region of interest" description="Disordered" evidence="6">
    <location>
        <begin position="1"/>
        <end position="28"/>
    </location>
</feature>
<organism evidence="8 9">
    <name type="scientific">Arachnia propionica</name>
    <dbReference type="NCBI Taxonomy" id="1750"/>
    <lineage>
        <taxon>Bacteria</taxon>
        <taxon>Bacillati</taxon>
        <taxon>Actinomycetota</taxon>
        <taxon>Actinomycetes</taxon>
        <taxon>Propionibacteriales</taxon>
        <taxon>Propionibacteriaceae</taxon>
        <taxon>Arachnia</taxon>
    </lineage>
</organism>
<feature type="transmembrane region" description="Helical" evidence="7">
    <location>
        <begin position="63"/>
        <end position="87"/>
    </location>
</feature>
<evidence type="ECO:0000256" key="4">
    <source>
        <dbReference type="ARBA" id="ARBA00022989"/>
    </source>
</evidence>
<dbReference type="GO" id="GO:0005886">
    <property type="term" value="C:plasma membrane"/>
    <property type="evidence" value="ECO:0007669"/>
    <property type="project" value="UniProtKB-SubCell"/>
</dbReference>
<keyword evidence="9" id="KW-1185">Reference proteome</keyword>
<keyword evidence="4 7" id="KW-1133">Transmembrane helix</keyword>
<feature type="transmembrane region" description="Helical" evidence="7">
    <location>
        <begin position="350"/>
        <end position="369"/>
    </location>
</feature>
<keyword evidence="2" id="KW-1003">Cell membrane</keyword>
<dbReference type="PANTHER" id="PTHR30250">
    <property type="entry name" value="PST FAMILY PREDICTED COLANIC ACID TRANSPORTER"/>
    <property type="match status" value="1"/>
</dbReference>
<feature type="transmembrane region" description="Helical" evidence="7">
    <location>
        <begin position="107"/>
        <end position="129"/>
    </location>
</feature>
<proteinExistence type="predicted"/>
<evidence type="ECO:0000313" key="9">
    <source>
        <dbReference type="Proteomes" id="UP000273044"/>
    </source>
</evidence>
<evidence type="ECO:0000256" key="6">
    <source>
        <dbReference type="SAM" id="MobiDB-lite"/>
    </source>
</evidence>
<dbReference type="AlphaFoldDB" id="A0A448N2I1"/>
<name>A0A448N2I1_9ACTN</name>
<feature type="transmembrane region" description="Helical" evidence="7">
    <location>
        <begin position="409"/>
        <end position="427"/>
    </location>
</feature>
<reference evidence="8 9" key="1">
    <citation type="submission" date="2018-12" db="EMBL/GenBank/DDBJ databases">
        <authorList>
            <consortium name="Pathogen Informatics"/>
        </authorList>
    </citation>
    <scope>NUCLEOTIDE SEQUENCE [LARGE SCALE GENOMIC DNA]</scope>
    <source>
        <strain evidence="8 9">NCTC12967</strain>
    </source>
</reference>
<dbReference type="EMBL" id="LR134406">
    <property type="protein sequence ID" value="VEH71589.1"/>
    <property type="molecule type" value="Genomic_DNA"/>
</dbReference>
<accession>A0A448N2I1</accession>
<dbReference type="InterPro" id="IPR050833">
    <property type="entry name" value="Poly_Biosynth_Transport"/>
</dbReference>
<sequence>MAAAMNPEGTTTPPEPPEEPAKVAGRGGTSDLFGRGMLYVVIWSMQMVVATVVSPVLTHVLPVAAFGSLSAAIALYQLLIVLTVLGLDQALEIQRVEDDDPARARGLLAAGLAIDVVIVGGIALLSPLWAPALGFSSYTLVLITLGWTAPGAGVMLSLSLLQAEDRFARFATVSLISTVGGLLLGLALLFTWERTAEVYALGGIIGQVVALALGLAWTRPRLAGLFDKETLRRGLRLGIPLALTGLSTFLLTAGDRFIIQRMLGEVQVARYQVAFTIGNVVTLMLTFTNRAWLPRLKNVVDDAQRWRVIATSRDGVFSLVAWAVLGVTVAAPTLLQIFAPSTYAQEELVAVVALIGLAAFPVAAAAASSQMLVTIRWSVPLAWASVVAVVVKIAATFALTVPFGLNGTAAATFLALFAQAVVLRLAVTRRHAPVRVAWPVVALIVAAVAGCAASILAPQEPAWRIGRFAFSCCCLVPFFLGLRHLQTA</sequence>
<feature type="transmembrane region" description="Helical" evidence="7">
    <location>
        <begin position="271"/>
        <end position="293"/>
    </location>
</feature>
<keyword evidence="3 7" id="KW-0812">Transmembrane</keyword>
<dbReference type="RefSeq" id="WP_244926091.1">
    <property type="nucleotide sequence ID" value="NZ_LR134406.1"/>
</dbReference>
<evidence type="ECO:0000256" key="5">
    <source>
        <dbReference type="ARBA" id="ARBA00023136"/>
    </source>
</evidence>
<evidence type="ECO:0000256" key="1">
    <source>
        <dbReference type="ARBA" id="ARBA00004651"/>
    </source>
</evidence>
<feature type="transmembrane region" description="Helical" evidence="7">
    <location>
        <begin position="170"/>
        <end position="192"/>
    </location>
</feature>
<dbReference type="GeneID" id="64408322"/>